<proteinExistence type="predicted"/>
<dbReference type="PROSITE" id="PS51755">
    <property type="entry name" value="OMPR_PHOB"/>
    <property type="match status" value="1"/>
</dbReference>
<gene>
    <name evidence="10" type="ORF">DXC51_08980</name>
</gene>
<dbReference type="CDD" id="cd00383">
    <property type="entry name" value="trans_reg_C"/>
    <property type="match status" value="1"/>
</dbReference>
<dbReference type="GO" id="GO:0000976">
    <property type="term" value="F:transcription cis-regulatory region binding"/>
    <property type="evidence" value="ECO:0007669"/>
    <property type="project" value="TreeGrafter"/>
</dbReference>
<evidence type="ECO:0000256" key="5">
    <source>
        <dbReference type="ARBA" id="ARBA00024867"/>
    </source>
</evidence>
<dbReference type="AlphaFoldDB" id="A0A3E3I6N8"/>
<comment type="function">
    <text evidence="5">May play the central regulatory role in sporulation. It may be an element of the effector pathway responsible for the activation of sporulation genes in response to nutritional stress. Spo0A may act in concert with spo0H (a sigma factor) to control the expression of some genes that are critical to the sporulation process.</text>
</comment>
<keyword evidence="11" id="KW-1185">Reference proteome</keyword>
<organism evidence="10 11">
    <name type="scientific">Eisenbergiella massiliensis</name>
    <dbReference type="NCBI Taxonomy" id="1720294"/>
    <lineage>
        <taxon>Bacteria</taxon>
        <taxon>Bacillati</taxon>
        <taxon>Bacillota</taxon>
        <taxon>Clostridia</taxon>
        <taxon>Lachnospirales</taxon>
        <taxon>Lachnospiraceae</taxon>
        <taxon>Eisenbergiella</taxon>
    </lineage>
</organism>
<evidence type="ECO:0000313" key="11">
    <source>
        <dbReference type="Proteomes" id="UP000260812"/>
    </source>
</evidence>
<dbReference type="InterPro" id="IPR016032">
    <property type="entry name" value="Sig_transdc_resp-reg_C-effctor"/>
</dbReference>
<evidence type="ECO:0000259" key="9">
    <source>
        <dbReference type="PROSITE" id="PS51755"/>
    </source>
</evidence>
<evidence type="ECO:0000256" key="3">
    <source>
        <dbReference type="ARBA" id="ARBA00023125"/>
    </source>
</evidence>
<dbReference type="GO" id="GO:0006355">
    <property type="term" value="P:regulation of DNA-templated transcription"/>
    <property type="evidence" value="ECO:0007669"/>
    <property type="project" value="InterPro"/>
</dbReference>
<dbReference type="InterPro" id="IPR011006">
    <property type="entry name" value="CheY-like_superfamily"/>
</dbReference>
<feature type="DNA-binding region" description="OmpR/PhoB-type" evidence="7">
    <location>
        <begin position="124"/>
        <end position="223"/>
    </location>
</feature>
<dbReference type="GeneID" id="97987009"/>
<keyword evidence="6" id="KW-0597">Phosphoprotein</keyword>
<dbReference type="SMART" id="SM00862">
    <property type="entry name" value="Trans_reg_C"/>
    <property type="match status" value="1"/>
</dbReference>
<dbReference type="SUPFAM" id="SSF46894">
    <property type="entry name" value="C-terminal effector domain of the bipartite response regulators"/>
    <property type="match status" value="1"/>
</dbReference>
<dbReference type="Gene3D" id="6.10.250.690">
    <property type="match status" value="1"/>
</dbReference>
<dbReference type="Pfam" id="PF00072">
    <property type="entry name" value="Response_reg"/>
    <property type="match status" value="1"/>
</dbReference>
<comment type="caution">
    <text evidence="10">The sequence shown here is derived from an EMBL/GenBank/DDBJ whole genome shotgun (WGS) entry which is preliminary data.</text>
</comment>
<dbReference type="Gene3D" id="1.10.10.10">
    <property type="entry name" value="Winged helix-like DNA-binding domain superfamily/Winged helix DNA-binding domain"/>
    <property type="match status" value="1"/>
</dbReference>
<dbReference type="SMART" id="SM00448">
    <property type="entry name" value="REC"/>
    <property type="match status" value="1"/>
</dbReference>
<feature type="modified residue" description="4-aspartylphosphate" evidence="6">
    <location>
        <position position="52"/>
    </location>
</feature>
<reference evidence="10" key="1">
    <citation type="submission" date="2018-08" db="EMBL/GenBank/DDBJ databases">
        <title>A genome reference for cultivated species of the human gut microbiota.</title>
        <authorList>
            <person name="Zou Y."/>
            <person name="Xue W."/>
            <person name="Luo G."/>
        </authorList>
    </citation>
    <scope>NUCLEOTIDE SEQUENCE [LARGE SCALE GENOMIC DNA]</scope>
    <source>
        <strain evidence="10">TF05-5AC</strain>
    </source>
</reference>
<dbReference type="RefSeq" id="WP_117544316.1">
    <property type="nucleotide sequence ID" value="NZ_JBKUNB010000002.1"/>
</dbReference>
<dbReference type="Gene3D" id="3.40.50.2300">
    <property type="match status" value="1"/>
</dbReference>
<keyword evidence="4" id="KW-0804">Transcription</keyword>
<sequence>MQYIMIIEDDPAIREELKSLLEGVPYRVTAPEPDTDLIELARKEQPDLLLLDIGLPGTDGLTICSRLRKESRIPVIFVTARNTSMDELNCLLRGGDDFVAKPYQPAVLLARIAAVLRRTAREQDEALIWKNVRLDLACGTVSLKEGDGRSTELSRNELKILYFLMKHAGKIVSREDLIDYLWDQEVFIDDNALSVNMTRLRGRLEDIGAPGYIETRRGLGYQI</sequence>
<dbReference type="InterPro" id="IPR001867">
    <property type="entry name" value="OmpR/PhoB-type_DNA-bd"/>
</dbReference>
<feature type="domain" description="OmpR/PhoB-type" evidence="9">
    <location>
        <begin position="124"/>
        <end position="223"/>
    </location>
</feature>
<evidence type="ECO:0000259" key="8">
    <source>
        <dbReference type="PROSITE" id="PS50110"/>
    </source>
</evidence>
<name>A0A3E3I6N8_9FIRM</name>
<evidence type="ECO:0000256" key="4">
    <source>
        <dbReference type="ARBA" id="ARBA00023163"/>
    </source>
</evidence>
<keyword evidence="3 7" id="KW-0238">DNA-binding</keyword>
<feature type="domain" description="Response regulatory" evidence="8">
    <location>
        <begin position="3"/>
        <end position="116"/>
    </location>
</feature>
<dbReference type="GO" id="GO:0000156">
    <property type="term" value="F:phosphorelay response regulator activity"/>
    <property type="evidence" value="ECO:0007669"/>
    <property type="project" value="TreeGrafter"/>
</dbReference>
<accession>A0A3E3I6N8</accession>
<evidence type="ECO:0000256" key="6">
    <source>
        <dbReference type="PROSITE-ProRule" id="PRU00169"/>
    </source>
</evidence>
<dbReference type="InterPro" id="IPR036388">
    <property type="entry name" value="WH-like_DNA-bd_sf"/>
</dbReference>
<evidence type="ECO:0000256" key="1">
    <source>
        <dbReference type="ARBA" id="ARBA00018672"/>
    </source>
</evidence>
<dbReference type="SUPFAM" id="SSF52172">
    <property type="entry name" value="CheY-like"/>
    <property type="match status" value="1"/>
</dbReference>
<dbReference type="GO" id="GO:0005829">
    <property type="term" value="C:cytosol"/>
    <property type="evidence" value="ECO:0007669"/>
    <property type="project" value="TreeGrafter"/>
</dbReference>
<dbReference type="EMBL" id="QVLV01000005">
    <property type="protein sequence ID" value="RGE61685.1"/>
    <property type="molecule type" value="Genomic_DNA"/>
</dbReference>
<keyword evidence="2" id="KW-0805">Transcription regulation</keyword>
<dbReference type="PROSITE" id="PS50110">
    <property type="entry name" value="RESPONSE_REGULATORY"/>
    <property type="match status" value="1"/>
</dbReference>
<dbReference type="InterPro" id="IPR039420">
    <property type="entry name" value="WalR-like"/>
</dbReference>
<evidence type="ECO:0000256" key="2">
    <source>
        <dbReference type="ARBA" id="ARBA00023015"/>
    </source>
</evidence>
<evidence type="ECO:0000313" key="10">
    <source>
        <dbReference type="EMBL" id="RGE61685.1"/>
    </source>
</evidence>
<evidence type="ECO:0000256" key="7">
    <source>
        <dbReference type="PROSITE-ProRule" id="PRU01091"/>
    </source>
</evidence>
<dbReference type="PANTHER" id="PTHR48111:SF43">
    <property type="entry name" value="STAGE 0 SPORULATION PROTEIN A HOMOLOG"/>
    <property type="match status" value="1"/>
</dbReference>
<dbReference type="GO" id="GO:0032993">
    <property type="term" value="C:protein-DNA complex"/>
    <property type="evidence" value="ECO:0007669"/>
    <property type="project" value="TreeGrafter"/>
</dbReference>
<dbReference type="InterPro" id="IPR001789">
    <property type="entry name" value="Sig_transdc_resp-reg_receiver"/>
</dbReference>
<dbReference type="Proteomes" id="UP000260812">
    <property type="component" value="Unassembled WGS sequence"/>
</dbReference>
<dbReference type="Pfam" id="PF00486">
    <property type="entry name" value="Trans_reg_C"/>
    <property type="match status" value="1"/>
</dbReference>
<protein>
    <recommendedName>
        <fullName evidence="1">Stage 0 sporulation protein A homolog</fullName>
    </recommendedName>
</protein>
<dbReference type="PANTHER" id="PTHR48111">
    <property type="entry name" value="REGULATOR OF RPOS"/>
    <property type="match status" value="1"/>
</dbReference>